<dbReference type="EnsemblPlants" id="AVESA.00010b.r2.6CG1137110.1">
    <property type="protein sequence ID" value="AVESA.00010b.r2.6CG1137110.1.CDS"/>
    <property type="gene ID" value="AVESA.00010b.r2.6CG1137110"/>
</dbReference>
<protein>
    <submittedName>
        <fullName evidence="1">Uncharacterized protein</fullName>
    </submittedName>
</protein>
<evidence type="ECO:0000313" key="1">
    <source>
        <dbReference type="EnsemblPlants" id="AVESA.00010b.r2.6CG1137110.1.CDS"/>
    </source>
</evidence>
<dbReference type="Proteomes" id="UP001732700">
    <property type="component" value="Chromosome 6C"/>
</dbReference>
<sequence length="624" mass="66763">MEQDIPSFKPQWLMQGQVTATGAASLWAAASSRKDSQVKSGTSRNRSSGHNRDQSSRQSSSRRSSVSSGSCRLDRDDTGKTRGYANFGRNKDKDRDKDFDSRDRESRSVAADRDGFQSFSSCRPERDRLNRARSKADTSSNKGVGSLNNGSTSRSNTVAVAFEREFPQLSSEDKNGRQDISRVPSPGITTPIQSLPPFTPSEGWNSKLVGAPVASEPKKNLVASSVPQAAPSKKPEVAPNSGTGLSMAETVMQAPQRISFGPQLSIDAQKIEERTLRQNTLRPMTSTASKSSVTSSSKRKGTRNGDLAGSSKAMQQSLTLPANGSVRAPVKTKLSLSGSYKILSREQNGITPTTKDSPGNPVSPQAPLASVEPQKPPVSQKPKVSTHDSPPMQSPSGLVPRFKFFEILRIKSSNGSSSAVESSCEPSPSSAVDAKQDSCPNSGMKCTGNGTCFCEETNSSEGSQRHPSDNEENNSSFESADIAAVGSQQLLVENVESDSSSELADTGDEGFQVFVSDNAEGSSSSALADSDDGYKNSQSGNEEASSSSEATEPEDEEYAADAIFTAEDLAFMISLGWSKDEKVQPLGLEEIADYVRRHKGLEQRLLSMEANADIKLILLYCGQS</sequence>
<evidence type="ECO:0000313" key="2">
    <source>
        <dbReference type="Proteomes" id="UP001732700"/>
    </source>
</evidence>
<accession>A0ACD5ZB05</accession>
<keyword evidence="2" id="KW-1185">Reference proteome</keyword>
<reference evidence="1" key="1">
    <citation type="submission" date="2021-05" db="EMBL/GenBank/DDBJ databases">
        <authorList>
            <person name="Scholz U."/>
            <person name="Mascher M."/>
            <person name="Fiebig A."/>
        </authorList>
    </citation>
    <scope>NUCLEOTIDE SEQUENCE [LARGE SCALE GENOMIC DNA]</scope>
</reference>
<organism evidence="1 2">
    <name type="scientific">Avena sativa</name>
    <name type="common">Oat</name>
    <dbReference type="NCBI Taxonomy" id="4498"/>
    <lineage>
        <taxon>Eukaryota</taxon>
        <taxon>Viridiplantae</taxon>
        <taxon>Streptophyta</taxon>
        <taxon>Embryophyta</taxon>
        <taxon>Tracheophyta</taxon>
        <taxon>Spermatophyta</taxon>
        <taxon>Magnoliopsida</taxon>
        <taxon>Liliopsida</taxon>
        <taxon>Poales</taxon>
        <taxon>Poaceae</taxon>
        <taxon>BOP clade</taxon>
        <taxon>Pooideae</taxon>
        <taxon>Poodae</taxon>
        <taxon>Poeae</taxon>
        <taxon>Poeae Chloroplast Group 1 (Aveneae type)</taxon>
        <taxon>Aveninae</taxon>
        <taxon>Avena</taxon>
    </lineage>
</organism>
<name>A0ACD5ZB05_AVESA</name>
<proteinExistence type="predicted"/>
<reference evidence="1" key="2">
    <citation type="submission" date="2025-09" db="UniProtKB">
        <authorList>
            <consortium name="EnsemblPlants"/>
        </authorList>
    </citation>
    <scope>IDENTIFICATION</scope>
</reference>